<keyword evidence="2" id="KW-1185">Reference proteome</keyword>
<dbReference type="Proteomes" id="UP001062846">
    <property type="component" value="Chromosome 8"/>
</dbReference>
<sequence length="77" mass="8632">MKCTTSLSKHFKTFSRGTKQGWAMLILICEFFDQCFDFAASSLFPVSSLLSMPSVVSSLSSICCIIDTFPRFICFII</sequence>
<accession>A0ACC0MMU1</accession>
<name>A0ACC0MMU1_RHOML</name>
<reference evidence="1" key="1">
    <citation type="submission" date="2022-02" db="EMBL/GenBank/DDBJ databases">
        <title>Plant Genome Project.</title>
        <authorList>
            <person name="Zhang R.-G."/>
        </authorList>
    </citation>
    <scope>NUCLEOTIDE SEQUENCE</scope>
    <source>
        <strain evidence="1">AT1</strain>
    </source>
</reference>
<comment type="caution">
    <text evidence="1">The sequence shown here is derived from an EMBL/GenBank/DDBJ whole genome shotgun (WGS) entry which is preliminary data.</text>
</comment>
<proteinExistence type="predicted"/>
<organism evidence="1 2">
    <name type="scientific">Rhododendron molle</name>
    <name type="common">Chinese azalea</name>
    <name type="synonym">Azalea mollis</name>
    <dbReference type="NCBI Taxonomy" id="49168"/>
    <lineage>
        <taxon>Eukaryota</taxon>
        <taxon>Viridiplantae</taxon>
        <taxon>Streptophyta</taxon>
        <taxon>Embryophyta</taxon>
        <taxon>Tracheophyta</taxon>
        <taxon>Spermatophyta</taxon>
        <taxon>Magnoliopsida</taxon>
        <taxon>eudicotyledons</taxon>
        <taxon>Gunneridae</taxon>
        <taxon>Pentapetalae</taxon>
        <taxon>asterids</taxon>
        <taxon>Ericales</taxon>
        <taxon>Ericaceae</taxon>
        <taxon>Ericoideae</taxon>
        <taxon>Rhodoreae</taxon>
        <taxon>Rhododendron</taxon>
    </lineage>
</organism>
<evidence type="ECO:0000313" key="2">
    <source>
        <dbReference type="Proteomes" id="UP001062846"/>
    </source>
</evidence>
<dbReference type="EMBL" id="CM046395">
    <property type="protein sequence ID" value="KAI8541643.1"/>
    <property type="molecule type" value="Genomic_DNA"/>
</dbReference>
<gene>
    <name evidence="1" type="ORF">RHMOL_Rhmol08G0078000</name>
</gene>
<evidence type="ECO:0000313" key="1">
    <source>
        <dbReference type="EMBL" id="KAI8541643.1"/>
    </source>
</evidence>
<protein>
    <submittedName>
        <fullName evidence="1">Uncharacterized protein</fullName>
    </submittedName>
</protein>